<dbReference type="EMBL" id="JBBMFJ010000001">
    <property type="protein sequence ID" value="MEQ2561606.1"/>
    <property type="molecule type" value="Genomic_DNA"/>
</dbReference>
<name>A0ABV1HH14_9FIRM</name>
<sequence length="207" mass="24604">MKNNSERLSDILSWLDSISYIKTEKIPEVDLYMDQVTSFMEEHLKKTKRSPEDKALTKTMINNYAKNRLLPAPVRKKYSKEHILLLLFIYYYKNLLSIGDIEQLFRPVTEQHFNAEEGLNLSDIYEEVFSHEALQMEHLKEDIRAKFEDSRLTFADTDSEDKEYLQLFAFISELSFDVYLKKHMIEMLIDELREETTPDSKTKKSKK</sequence>
<dbReference type="Pfam" id="PF08876">
    <property type="entry name" value="DUF1836"/>
    <property type="match status" value="1"/>
</dbReference>
<keyword evidence="2" id="KW-1185">Reference proteome</keyword>
<proteinExistence type="predicted"/>
<organism evidence="1 2">
    <name type="scientific">Ventrimonas faecis</name>
    <dbReference type="NCBI Taxonomy" id="3133170"/>
    <lineage>
        <taxon>Bacteria</taxon>
        <taxon>Bacillati</taxon>
        <taxon>Bacillota</taxon>
        <taxon>Clostridia</taxon>
        <taxon>Lachnospirales</taxon>
        <taxon>Lachnospiraceae</taxon>
        <taxon>Ventrimonas</taxon>
    </lineage>
</organism>
<dbReference type="SUPFAM" id="SSF46955">
    <property type="entry name" value="Putative DNA-binding domain"/>
    <property type="match status" value="1"/>
</dbReference>
<gene>
    <name evidence="1" type="ORF">WMO41_00180</name>
</gene>
<accession>A0ABV1HH14</accession>
<dbReference type="PANTHER" id="PTHR40056">
    <property type="entry name" value="HYPOTHETICAL CYTOSOLIC PROTEIN"/>
    <property type="match status" value="1"/>
</dbReference>
<dbReference type="RefSeq" id="WP_349228078.1">
    <property type="nucleotide sequence ID" value="NZ_JBBMFJ010000001.1"/>
</dbReference>
<dbReference type="Proteomes" id="UP001437460">
    <property type="component" value="Unassembled WGS sequence"/>
</dbReference>
<reference evidence="1 2" key="1">
    <citation type="submission" date="2024-03" db="EMBL/GenBank/DDBJ databases">
        <title>Human intestinal bacterial collection.</title>
        <authorList>
            <person name="Pauvert C."/>
            <person name="Hitch T.C.A."/>
            <person name="Clavel T."/>
        </authorList>
    </citation>
    <scope>NUCLEOTIDE SEQUENCE [LARGE SCALE GENOMIC DNA]</scope>
    <source>
        <strain evidence="1 2">CLA-AP-H27</strain>
    </source>
</reference>
<comment type="caution">
    <text evidence="1">The sequence shown here is derived from an EMBL/GenBank/DDBJ whole genome shotgun (WGS) entry which is preliminary data.</text>
</comment>
<evidence type="ECO:0000313" key="2">
    <source>
        <dbReference type="Proteomes" id="UP001437460"/>
    </source>
</evidence>
<evidence type="ECO:0000313" key="1">
    <source>
        <dbReference type="EMBL" id="MEQ2561606.1"/>
    </source>
</evidence>
<protein>
    <submittedName>
        <fullName evidence="1">DUF1836 domain-containing protein</fullName>
    </submittedName>
</protein>
<dbReference type="InterPro" id="IPR014975">
    <property type="entry name" value="DUF1836"/>
</dbReference>
<dbReference type="PANTHER" id="PTHR40056:SF1">
    <property type="entry name" value="DUF1836 DOMAIN-CONTAINING PROTEIN"/>
    <property type="match status" value="1"/>
</dbReference>
<dbReference type="InterPro" id="IPR009061">
    <property type="entry name" value="DNA-bd_dom_put_sf"/>
</dbReference>